<dbReference type="Pfam" id="PF01926">
    <property type="entry name" value="MMR_HSR1"/>
    <property type="match status" value="1"/>
</dbReference>
<feature type="binding site" evidence="9">
    <location>
        <begin position="190"/>
        <end position="194"/>
    </location>
    <ligand>
        <name>GTP</name>
        <dbReference type="ChEBI" id="CHEBI:37565"/>
    </ligand>
</feature>
<keyword evidence="5 9" id="KW-0547">Nucleotide-binding</keyword>
<sequence>MFIDKAKIFVKGGKGGNGNVSFRREKYVPAGGPDGGDGGKGGSVIFEVDEGLKTLMDFRYKKKYIASSGENGRRKKMFGKDAEDLILRVPPGTIVKDEETGAILADLTTHKQRAVIAKGGKGGKGNVHYKTSTRQAPNFAEAGDYGEERWVILELKLLADVGLVGFPNVGKSTLLSVVTKATPKIANYHFTTIKPNLGVVDVIDGKSFVLADIPGLIEGAHEGVGLGHEFLRHIERTKLLIHVVDISGIEGRDPLKDFEKINNELARFNPKLALRQQVIAANKIDLLYDKGKFEKFKLNMEEKGYKVFPISAVAKTGLRELMLYVTEQLDKIEDIPIEAVEADHRTFKLEGKEKRDELIVKKEGNNYIVEGKSIEKLVYSTDFSDIDSIRRFQSILKKRGVFDELIKLGINDGDIVKVYDIEFEYYG</sequence>
<evidence type="ECO:0000256" key="3">
    <source>
        <dbReference type="ARBA" id="ARBA00022490"/>
    </source>
</evidence>
<organism evidence="13 14">
    <name type="scientific">Maledivibacter halophilus</name>
    <dbReference type="NCBI Taxonomy" id="36842"/>
    <lineage>
        <taxon>Bacteria</taxon>
        <taxon>Bacillati</taxon>
        <taxon>Bacillota</taxon>
        <taxon>Clostridia</taxon>
        <taxon>Peptostreptococcales</taxon>
        <taxon>Caminicellaceae</taxon>
        <taxon>Maledivibacter</taxon>
    </lineage>
</organism>
<dbReference type="HAMAP" id="MF_01454">
    <property type="entry name" value="GTPase_Obg"/>
    <property type="match status" value="1"/>
</dbReference>
<evidence type="ECO:0000259" key="10">
    <source>
        <dbReference type="PROSITE" id="PS51710"/>
    </source>
</evidence>
<dbReference type="Gene3D" id="3.30.300.350">
    <property type="entry name" value="GTP-binding protein OBG, C-terminal domain"/>
    <property type="match status" value="1"/>
</dbReference>
<evidence type="ECO:0000256" key="1">
    <source>
        <dbReference type="ARBA" id="ARBA00001946"/>
    </source>
</evidence>
<dbReference type="GO" id="GO:0003924">
    <property type="term" value="F:GTPase activity"/>
    <property type="evidence" value="ECO:0007669"/>
    <property type="project" value="UniProtKB-UniRule"/>
</dbReference>
<dbReference type="SUPFAM" id="SSF82051">
    <property type="entry name" value="Obg GTP-binding protein N-terminal domain"/>
    <property type="match status" value="1"/>
</dbReference>
<feature type="binding site" evidence="9">
    <location>
        <position position="192"/>
    </location>
    <ligand>
        <name>Mg(2+)</name>
        <dbReference type="ChEBI" id="CHEBI:18420"/>
    </ligand>
</feature>
<dbReference type="Gene3D" id="3.40.50.300">
    <property type="entry name" value="P-loop containing nucleotide triphosphate hydrolases"/>
    <property type="match status" value="1"/>
</dbReference>
<feature type="domain" description="OBG-type G" evidence="10">
    <location>
        <begin position="159"/>
        <end position="330"/>
    </location>
</feature>
<evidence type="ECO:0000256" key="6">
    <source>
        <dbReference type="ARBA" id="ARBA00022801"/>
    </source>
</evidence>
<proteinExistence type="inferred from homology"/>
<evidence type="ECO:0000313" key="14">
    <source>
        <dbReference type="Proteomes" id="UP000190285"/>
    </source>
</evidence>
<evidence type="ECO:0000256" key="4">
    <source>
        <dbReference type="ARBA" id="ARBA00022723"/>
    </source>
</evidence>
<comment type="subunit">
    <text evidence="9">Monomer.</text>
</comment>
<reference evidence="14" key="1">
    <citation type="submission" date="2017-02" db="EMBL/GenBank/DDBJ databases">
        <authorList>
            <person name="Varghese N."/>
            <person name="Submissions S."/>
        </authorList>
    </citation>
    <scope>NUCLEOTIDE SEQUENCE [LARGE SCALE GENOMIC DNA]</scope>
    <source>
        <strain evidence="14">M1</strain>
    </source>
</reference>
<dbReference type="GO" id="GO:0000287">
    <property type="term" value="F:magnesium ion binding"/>
    <property type="evidence" value="ECO:0007669"/>
    <property type="project" value="InterPro"/>
</dbReference>
<dbReference type="FunFam" id="2.70.210.12:FF:000001">
    <property type="entry name" value="GTPase Obg"/>
    <property type="match status" value="1"/>
</dbReference>
<dbReference type="SUPFAM" id="SSF52540">
    <property type="entry name" value="P-loop containing nucleoside triphosphate hydrolases"/>
    <property type="match status" value="1"/>
</dbReference>
<dbReference type="PROSITE" id="PS51710">
    <property type="entry name" value="G_OBG"/>
    <property type="match status" value="1"/>
</dbReference>
<dbReference type="NCBIfam" id="NF008956">
    <property type="entry name" value="PRK12299.1"/>
    <property type="match status" value="1"/>
</dbReference>
<gene>
    <name evidence="9" type="primary">obg</name>
    <name evidence="13" type="ORF">SAMN02194393_01948</name>
</gene>
<feature type="binding site" evidence="9">
    <location>
        <position position="172"/>
    </location>
    <ligand>
        <name>Mg(2+)</name>
        <dbReference type="ChEBI" id="CHEBI:18420"/>
    </ligand>
</feature>
<dbReference type="PANTHER" id="PTHR11702:SF31">
    <property type="entry name" value="MITOCHONDRIAL RIBOSOME-ASSOCIATED GTPASE 2"/>
    <property type="match status" value="1"/>
</dbReference>
<dbReference type="GO" id="GO:0005737">
    <property type="term" value="C:cytoplasm"/>
    <property type="evidence" value="ECO:0007669"/>
    <property type="project" value="UniProtKB-SubCell"/>
</dbReference>
<dbReference type="InterPro" id="IPR006169">
    <property type="entry name" value="GTP1_OBG_dom"/>
</dbReference>
<evidence type="ECO:0000313" key="13">
    <source>
        <dbReference type="EMBL" id="SKC64669.1"/>
    </source>
</evidence>
<evidence type="ECO:0000259" key="12">
    <source>
        <dbReference type="PROSITE" id="PS51883"/>
    </source>
</evidence>
<dbReference type="InterPro" id="IPR015349">
    <property type="entry name" value="OCT_dom"/>
</dbReference>
<dbReference type="NCBIfam" id="TIGR02729">
    <property type="entry name" value="Obg_CgtA"/>
    <property type="match status" value="1"/>
</dbReference>
<dbReference type="InterPro" id="IPR045086">
    <property type="entry name" value="OBG_GTPase"/>
</dbReference>
<keyword evidence="8 9" id="KW-0342">GTP-binding</keyword>
<feature type="binding site" evidence="9">
    <location>
        <begin position="311"/>
        <end position="313"/>
    </location>
    <ligand>
        <name>GTP</name>
        <dbReference type="ChEBI" id="CHEBI:37565"/>
    </ligand>
</feature>
<dbReference type="PANTHER" id="PTHR11702">
    <property type="entry name" value="DEVELOPMENTALLY REGULATED GTP-BINDING PROTEIN-RELATED"/>
    <property type="match status" value="1"/>
</dbReference>
<keyword evidence="4 9" id="KW-0479">Metal-binding</keyword>
<feature type="domain" description="OCT" evidence="11">
    <location>
        <begin position="348"/>
        <end position="427"/>
    </location>
</feature>
<dbReference type="CDD" id="cd01898">
    <property type="entry name" value="Obg"/>
    <property type="match status" value="1"/>
</dbReference>
<evidence type="ECO:0000259" key="11">
    <source>
        <dbReference type="PROSITE" id="PS51881"/>
    </source>
</evidence>
<dbReference type="PRINTS" id="PR00326">
    <property type="entry name" value="GTP1OBG"/>
</dbReference>
<dbReference type="PROSITE" id="PS00905">
    <property type="entry name" value="GTP1_OBG"/>
    <property type="match status" value="1"/>
</dbReference>
<dbReference type="OrthoDB" id="9807318at2"/>
<feature type="binding site" evidence="9">
    <location>
        <begin position="212"/>
        <end position="215"/>
    </location>
    <ligand>
        <name>GTP</name>
        <dbReference type="ChEBI" id="CHEBI:37565"/>
    </ligand>
</feature>
<feature type="binding site" evidence="9">
    <location>
        <begin position="165"/>
        <end position="172"/>
    </location>
    <ligand>
        <name>GTP</name>
        <dbReference type="ChEBI" id="CHEBI:37565"/>
    </ligand>
</feature>
<evidence type="ECO:0000256" key="2">
    <source>
        <dbReference type="ARBA" id="ARBA00007699"/>
    </source>
</evidence>
<comment type="cofactor">
    <cofactor evidence="1 9">
        <name>Mg(2+)</name>
        <dbReference type="ChEBI" id="CHEBI:18420"/>
    </cofactor>
</comment>
<dbReference type="PROSITE" id="PS51881">
    <property type="entry name" value="OCT"/>
    <property type="match status" value="1"/>
</dbReference>
<comment type="function">
    <text evidence="9">An essential GTPase which binds GTP, GDP and possibly (p)ppGpp with moderate affinity, with high nucleotide exchange rates and a fairly low GTP hydrolysis rate. Plays a role in control of the cell cycle, stress response, ribosome biogenesis and in those bacteria that undergo differentiation, in morphogenesis control.</text>
</comment>
<dbReference type="RefSeq" id="WP_079491201.1">
    <property type="nucleotide sequence ID" value="NZ_FUZT01000004.1"/>
</dbReference>
<dbReference type="InterPro" id="IPR027417">
    <property type="entry name" value="P-loop_NTPase"/>
</dbReference>
<dbReference type="NCBIfam" id="TIGR03595">
    <property type="entry name" value="Obg_CgtA_exten"/>
    <property type="match status" value="1"/>
</dbReference>
<protein>
    <recommendedName>
        <fullName evidence="9">GTPase Obg</fullName>
        <ecNumber evidence="9">3.6.5.-</ecNumber>
    </recommendedName>
    <alternativeName>
        <fullName evidence="9">GTP-binding protein Obg</fullName>
    </alternativeName>
</protein>
<dbReference type="EMBL" id="FUZT01000004">
    <property type="protein sequence ID" value="SKC64669.1"/>
    <property type="molecule type" value="Genomic_DNA"/>
</dbReference>
<keyword evidence="3 9" id="KW-0963">Cytoplasm</keyword>
<dbReference type="GO" id="GO:0005525">
    <property type="term" value="F:GTP binding"/>
    <property type="evidence" value="ECO:0007669"/>
    <property type="project" value="UniProtKB-UniRule"/>
</dbReference>
<dbReference type="InterPro" id="IPR006074">
    <property type="entry name" value="GTP1-OBG_CS"/>
</dbReference>
<comment type="similarity">
    <text evidence="2 9">Belongs to the TRAFAC class OBG-HflX-like GTPase superfamily. OBG GTPase family.</text>
</comment>
<accession>A0A1T5KMJ4</accession>
<dbReference type="SUPFAM" id="SSF102741">
    <property type="entry name" value="Obg GTP-binding protein C-terminal domain"/>
    <property type="match status" value="1"/>
</dbReference>
<name>A0A1T5KMJ4_9FIRM</name>
<evidence type="ECO:0000256" key="5">
    <source>
        <dbReference type="ARBA" id="ARBA00022741"/>
    </source>
</evidence>
<dbReference type="NCBIfam" id="NF008955">
    <property type="entry name" value="PRK12297.1"/>
    <property type="match status" value="1"/>
</dbReference>
<dbReference type="GO" id="GO:0042254">
    <property type="term" value="P:ribosome biogenesis"/>
    <property type="evidence" value="ECO:0007669"/>
    <property type="project" value="UniProtKB-UniRule"/>
</dbReference>
<evidence type="ECO:0000256" key="7">
    <source>
        <dbReference type="ARBA" id="ARBA00022842"/>
    </source>
</evidence>
<dbReference type="Pfam" id="PF09269">
    <property type="entry name" value="DUF1967"/>
    <property type="match status" value="1"/>
</dbReference>
<dbReference type="EC" id="3.6.5.-" evidence="9"/>
<dbReference type="AlphaFoldDB" id="A0A1T5KMJ4"/>
<evidence type="ECO:0000256" key="9">
    <source>
        <dbReference type="HAMAP-Rule" id="MF_01454"/>
    </source>
</evidence>
<dbReference type="InterPro" id="IPR036726">
    <property type="entry name" value="GTP1_OBG_dom_sf"/>
</dbReference>
<dbReference type="Pfam" id="PF01018">
    <property type="entry name" value="GTP1_OBG"/>
    <property type="match status" value="1"/>
</dbReference>
<feature type="domain" description="Obg" evidence="12">
    <location>
        <begin position="1"/>
        <end position="158"/>
    </location>
</feature>
<evidence type="ECO:0000256" key="8">
    <source>
        <dbReference type="ARBA" id="ARBA00023134"/>
    </source>
</evidence>
<keyword evidence="14" id="KW-1185">Reference proteome</keyword>
<dbReference type="InterPro" id="IPR006073">
    <property type="entry name" value="GTP-bd"/>
</dbReference>
<dbReference type="STRING" id="36842.SAMN02194393_01948"/>
<comment type="subcellular location">
    <subcellularLocation>
        <location evidence="9">Cytoplasm</location>
    </subcellularLocation>
</comment>
<keyword evidence="6 9" id="KW-0378">Hydrolase</keyword>
<dbReference type="Gene3D" id="2.70.210.12">
    <property type="entry name" value="GTP1/OBG domain"/>
    <property type="match status" value="1"/>
</dbReference>
<dbReference type="Proteomes" id="UP000190285">
    <property type="component" value="Unassembled WGS sequence"/>
</dbReference>
<feature type="binding site" evidence="9">
    <location>
        <begin position="282"/>
        <end position="285"/>
    </location>
    <ligand>
        <name>GTP</name>
        <dbReference type="ChEBI" id="CHEBI:37565"/>
    </ligand>
</feature>
<dbReference type="PIRSF" id="PIRSF002401">
    <property type="entry name" value="GTP_bd_Obg/CgtA"/>
    <property type="match status" value="1"/>
</dbReference>
<keyword evidence="7 9" id="KW-0460">Magnesium</keyword>
<dbReference type="InterPro" id="IPR031167">
    <property type="entry name" value="G_OBG"/>
</dbReference>
<dbReference type="PROSITE" id="PS51883">
    <property type="entry name" value="OBG"/>
    <property type="match status" value="1"/>
</dbReference>
<dbReference type="InterPro" id="IPR036346">
    <property type="entry name" value="GTP-bd_prot_GTP1/OBG_C_sf"/>
</dbReference>
<dbReference type="NCBIfam" id="NF008954">
    <property type="entry name" value="PRK12296.1"/>
    <property type="match status" value="1"/>
</dbReference>
<dbReference type="InterPro" id="IPR014100">
    <property type="entry name" value="GTP-bd_Obg/CgtA"/>
</dbReference>